<proteinExistence type="inferred from homology"/>
<evidence type="ECO:0000313" key="7">
    <source>
        <dbReference type="Proteomes" id="UP001301350"/>
    </source>
</evidence>
<dbReference type="InterPro" id="IPR036603">
    <property type="entry name" value="RBP11-like"/>
</dbReference>
<dbReference type="EMBL" id="JANCYW010000005">
    <property type="protein sequence ID" value="KAK4535694.1"/>
    <property type="molecule type" value="Genomic_DNA"/>
</dbReference>
<feature type="compositionally biased region" description="Pro residues" evidence="4">
    <location>
        <begin position="560"/>
        <end position="579"/>
    </location>
</feature>
<gene>
    <name evidence="6" type="ORF">CDCA_CDCA05G1719</name>
</gene>
<feature type="domain" description="DNA-directed RNA polymerase RpoA/D/Rpb3-type" evidence="5">
    <location>
        <begin position="52"/>
        <end position="400"/>
    </location>
</feature>
<keyword evidence="1" id="KW-0240">DNA-directed RNA polymerase</keyword>
<dbReference type="Pfam" id="PF01193">
    <property type="entry name" value="RNA_pol_L"/>
    <property type="match status" value="1"/>
</dbReference>
<dbReference type="AlphaFoldDB" id="A0AAV9ITS7"/>
<dbReference type="GO" id="GO:0005665">
    <property type="term" value="C:RNA polymerase II, core complex"/>
    <property type="evidence" value="ECO:0007669"/>
    <property type="project" value="TreeGrafter"/>
</dbReference>
<dbReference type="SUPFAM" id="SSF55257">
    <property type="entry name" value="RBP11-like subunits of RNA polymerase"/>
    <property type="match status" value="1"/>
</dbReference>
<dbReference type="InterPro" id="IPR001514">
    <property type="entry name" value="DNA-dir_RNA_pol_30-40kDasu_CS"/>
</dbReference>
<keyword evidence="2" id="KW-0804">Transcription</keyword>
<dbReference type="GO" id="GO:0003899">
    <property type="term" value="F:DNA-directed RNA polymerase activity"/>
    <property type="evidence" value="ECO:0007669"/>
    <property type="project" value="InterPro"/>
</dbReference>
<dbReference type="Proteomes" id="UP001301350">
    <property type="component" value="Unassembled WGS sequence"/>
</dbReference>
<comment type="similarity">
    <text evidence="3">Belongs to the archaeal Rpo3/eukaryotic RPB3 RNA polymerase subunit family.</text>
</comment>
<feature type="region of interest" description="Disordered" evidence="4">
    <location>
        <begin position="540"/>
        <end position="579"/>
    </location>
</feature>
<dbReference type="PANTHER" id="PTHR11800">
    <property type="entry name" value="DNA-DIRECTED RNA POLYMERASE"/>
    <property type="match status" value="1"/>
</dbReference>
<dbReference type="PANTHER" id="PTHR11800:SF2">
    <property type="entry name" value="DNA-DIRECTED RNA POLYMERASE II SUBUNIT RPB3"/>
    <property type="match status" value="1"/>
</dbReference>
<comment type="caution">
    <text evidence="6">The sequence shown here is derived from an EMBL/GenBank/DDBJ whole genome shotgun (WGS) entry which is preliminary data.</text>
</comment>
<protein>
    <recommendedName>
        <fullName evidence="5">DNA-directed RNA polymerase RpoA/D/Rpb3-type domain-containing protein</fullName>
    </recommendedName>
</protein>
<evidence type="ECO:0000259" key="5">
    <source>
        <dbReference type="SMART" id="SM00662"/>
    </source>
</evidence>
<organism evidence="6 7">
    <name type="scientific">Cyanidium caldarium</name>
    <name type="common">Red alga</name>
    <dbReference type="NCBI Taxonomy" id="2771"/>
    <lineage>
        <taxon>Eukaryota</taxon>
        <taxon>Rhodophyta</taxon>
        <taxon>Bangiophyceae</taxon>
        <taxon>Cyanidiales</taxon>
        <taxon>Cyanidiaceae</taxon>
        <taxon>Cyanidium</taxon>
    </lineage>
</organism>
<keyword evidence="7" id="KW-1185">Reference proteome</keyword>
<dbReference type="GO" id="GO:0006366">
    <property type="term" value="P:transcription by RNA polymerase II"/>
    <property type="evidence" value="ECO:0007669"/>
    <property type="project" value="TreeGrafter"/>
</dbReference>
<dbReference type="InterPro" id="IPR011263">
    <property type="entry name" value="DNA-dir_RNA_pol_RpoA/D/Rpb3"/>
</dbReference>
<dbReference type="PROSITE" id="PS00446">
    <property type="entry name" value="RNA_POL_D_30KD"/>
    <property type="match status" value="1"/>
</dbReference>
<dbReference type="InterPro" id="IPR050518">
    <property type="entry name" value="Rpo3/RPB3_RNA_Pol_subunit"/>
</dbReference>
<name>A0AAV9ITS7_CYACA</name>
<dbReference type="HAMAP" id="MF_00320">
    <property type="entry name" value="RNApol_arch_Rpo3"/>
    <property type="match status" value="1"/>
</dbReference>
<evidence type="ECO:0000313" key="6">
    <source>
        <dbReference type="EMBL" id="KAK4535694.1"/>
    </source>
</evidence>
<dbReference type="Gene3D" id="3.30.1360.10">
    <property type="entry name" value="RNA polymerase, RBP11-like subunit"/>
    <property type="match status" value="1"/>
</dbReference>
<dbReference type="GO" id="GO:0046983">
    <property type="term" value="F:protein dimerization activity"/>
    <property type="evidence" value="ECO:0007669"/>
    <property type="project" value="InterPro"/>
</dbReference>
<dbReference type="InterPro" id="IPR011262">
    <property type="entry name" value="DNA-dir_RNA_pol_insert"/>
</dbReference>
<evidence type="ECO:0000256" key="2">
    <source>
        <dbReference type="ARBA" id="ARBA00023163"/>
    </source>
</evidence>
<dbReference type="InterPro" id="IPR022842">
    <property type="entry name" value="RNAP_Rpo3/Rpb3/RPAC1"/>
</dbReference>
<evidence type="ECO:0000256" key="3">
    <source>
        <dbReference type="ARBA" id="ARBA00025804"/>
    </source>
</evidence>
<evidence type="ECO:0000256" key="1">
    <source>
        <dbReference type="ARBA" id="ARBA00022478"/>
    </source>
</evidence>
<dbReference type="SUPFAM" id="SSF56553">
    <property type="entry name" value="Insert subdomain of RNA polymerase alpha subunit"/>
    <property type="match status" value="1"/>
</dbReference>
<dbReference type="Gene3D" id="2.170.120.12">
    <property type="entry name" value="DNA-directed RNA polymerase, insert domain"/>
    <property type="match status" value="1"/>
</dbReference>
<reference evidence="6 7" key="1">
    <citation type="submission" date="2022-07" db="EMBL/GenBank/DDBJ databases">
        <title>Genome-wide signatures of adaptation to extreme environments.</title>
        <authorList>
            <person name="Cho C.H."/>
            <person name="Yoon H.S."/>
        </authorList>
    </citation>
    <scope>NUCLEOTIDE SEQUENCE [LARGE SCALE GENOMIC DNA]</scope>
    <source>
        <strain evidence="6 7">DBV 063 E5</strain>
    </source>
</reference>
<dbReference type="GO" id="GO:0003677">
    <property type="term" value="F:DNA binding"/>
    <property type="evidence" value="ECO:0007669"/>
    <property type="project" value="InterPro"/>
</dbReference>
<sequence>MNGAAAWPDGAAFASTTVARPPAGSNGMVVDGAPRTLQRFPKLSITRLTANECEFTLSRTDTSVANALRRIMLASVPIMAIDLVTIHINDSPLHDEMLAHRLGLIPLCSEYVDLFLYNRDCDCTESRIAAMHPGGFSAGTDATNCERCSVEYVLDISCPVQGDAEEINVTSKHLVMDARYFDGPPHVRSVMPVHDSGFVASADASIQQRAADAANPQSGIVICKLRRGQRILARCIAKKGIGREHAKWSPVCTVAYRLDPAVQIDLPRVNRVLSLERKRQLAKLGEGALRLDTALADGNLVEDEAFLCGRISISNDCLRELQYALEEAGEDPFQLIRLRGSSEVASETGFSREAAAVGQAMEQQRNFYFSVEGTGALAPERIVQSALRVLIEKVLGLVPCLRDEAEAQQLPVGQDLGQLLLSHEQKRNQEERARQAVYAAPLGAMGTAAAGAGTMMAAGMATAGITPGAQTPRFMGDGSGAGAATMAYAQGRTGYTPQYPGAWGGGAGYGAYAAAMPYGGGGGGGGDAYPTGAWRTPTMPADAQRGTPAYAADTAYGGAPWPPTTGQPPDQPPPPPPGS</sequence>
<dbReference type="SMART" id="SM00662">
    <property type="entry name" value="RPOLD"/>
    <property type="match status" value="1"/>
</dbReference>
<dbReference type="Pfam" id="PF01000">
    <property type="entry name" value="RNA_pol_A_bac"/>
    <property type="match status" value="1"/>
</dbReference>
<dbReference type="InterPro" id="IPR036643">
    <property type="entry name" value="RNApol_insert_sf"/>
</dbReference>
<evidence type="ECO:0000256" key="4">
    <source>
        <dbReference type="SAM" id="MobiDB-lite"/>
    </source>
</evidence>
<accession>A0AAV9ITS7</accession>